<keyword evidence="2" id="KW-1185">Reference proteome</keyword>
<dbReference type="EMBL" id="JASCTH010000005">
    <property type="protein sequence ID" value="MDI6098693.1"/>
    <property type="molecule type" value="Genomic_DNA"/>
</dbReference>
<evidence type="ECO:0000313" key="1">
    <source>
        <dbReference type="EMBL" id="MDI6098693.1"/>
    </source>
</evidence>
<organism evidence="1 2">
    <name type="scientific">Actinoplanes sandaracinus</name>
    <dbReference type="NCBI Taxonomy" id="3045177"/>
    <lineage>
        <taxon>Bacteria</taxon>
        <taxon>Bacillati</taxon>
        <taxon>Actinomycetota</taxon>
        <taxon>Actinomycetes</taxon>
        <taxon>Micromonosporales</taxon>
        <taxon>Micromonosporaceae</taxon>
        <taxon>Actinoplanes</taxon>
    </lineage>
</organism>
<sequence length="236" mass="26453">MKFYMTVFLAPTSQELVVPALTAALAPFDYNDYLREPFDPDEAWDRWQLPQRNTLPLRPEHIDDARALRVGDGVQDEVVVAAPKGIVDFDALRQSSRGHAAGAWDAWAKVVSAYPGTLPRGHFEELHDDPGKAQRDWILQPAVQEVAQAAATQEHPYFNFSLLNADPVAVFAGGRDRFLARAAAEAIATHAYLTLDGRWLTQYTDDRGWDTHILEMADYLDSLPDEGVIARVWCHI</sequence>
<accession>A0ABT6WG43</accession>
<comment type="caution">
    <text evidence="1">The sequence shown here is derived from an EMBL/GenBank/DDBJ whole genome shotgun (WGS) entry which is preliminary data.</text>
</comment>
<protein>
    <submittedName>
        <fullName evidence="1">Uncharacterized protein</fullName>
    </submittedName>
</protein>
<proteinExistence type="predicted"/>
<dbReference type="Proteomes" id="UP001241758">
    <property type="component" value="Unassembled WGS sequence"/>
</dbReference>
<name>A0ABT6WG43_9ACTN</name>
<reference evidence="1 2" key="1">
    <citation type="submission" date="2023-05" db="EMBL/GenBank/DDBJ databases">
        <title>Actinoplanes sp. NEAU-A12 genome sequencing.</title>
        <authorList>
            <person name="Wang Z.-S."/>
        </authorList>
    </citation>
    <scope>NUCLEOTIDE SEQUENCE [LARGE SCALE GENOMIC DNA]</scope>
    <source>
        <strain evidence="1 2">NEAU-A12</strain>
    </source>
</reference>
<dbReference type="RefSeq" id="WP_282758509.1">
    <property type="nucleotide sequence ID" value="NZ_JASCTH010000005.1"/>
</dbReference>
<gene>
    <name evidence="1" type="ORF">QLQ12_08770</name>
</gene>
<evidence type="ECO:0000313" key="2">
    <source>
        <dbReference type="Proteomes" id="UP001241758"/>
    </source>
</evidence>